<name>A0A9X9QND4_STRDY</name>
<dbReference type="InterPro" id="IPR010982">
    <property type="entry name" value="Lambda_DNA-bd_dom_sf"/>
</dbReference>
<evidence type="ECO:0000313" key="4">
    <source>
        <dbReference type="Proteomes" id="UP000373301"/>
    </source>
</evidence>
<dbReference type="EMBL" id="CABEIM010000001">
    <property type="protein sequence ID" value="VTS76122.1"/>
    <property type="molecule type" value="Genomic_DNA"/>
</dbReference>
<evidence type="ECO:0000313" key="3">
    <source>
        <dbReference type="EMBL" id="VTS76122.1"/>
    </source>
</evidence>
<dbReference type="SUPFAM" id="SSF47413">
    <property type="entry name" value="lambda repressor-like DNA-binding domains"/>
    <property type="match status" value="1"/>
</dbReference>
<protein>
    <submittedName>
        <fullName evidence="3">Transcriptional regulator</fullName>
    </submittedName>
</protein>
<organism evidence="3 4">
    <name type="scientific">Streptococcus dysgalactiae</name>
    <dbReference type="NCBI Taxonomy" id="1334"/>
    <lineage>
        <taxon>Bacteria</taxon>
        <taxon>Bacillati</taxon>
        <taxon>Bacillota</taxon>
        <taxon>Bacilli</taxon>
        <taxon>Lactobacillales</taxon>
        <taxon>Streptococcaceae</taxon>
        <taxon>Streptococcus</taxon>
    </lineage>
</organism>
<dbReference type="PANTHER" id="PTHR46558">
    <property type="entry name" value="TRACRIPTIONAL REGULATORY PROTEIN-RELATED-RELATED"/>
    <property type="match status" value="1"/>
</dbReference>
<dbReference type="Gene3D" id="1.10.260.40">
    <property type="entry name" value="lambda repressor-like DNA-binding domains"/>
    <property type="match status" value="1"/>
</dbReference>
<dbReference type="SMART" id="SM00530">
    <property type="entry name" value="HTH_XRE"/>
    <property type="match status" value="1"/>
</dbReference>
<dbReference type="InterPro" id="IPR001387">
    <property type="entry name" value="Cro/C1-type_HTH"/>
</dbReference>
<accession>A0A9X9QND4</accession>
<dbReference type="RefSeq" id="WP_017648198.1">
    <property type="nucleotide sequence ID" value="NZ_CABEIM010000001.1"/>
</dbReference>
<dbReference type="PROSITE" id="PS50943">
    <property type="entry name" value="HTH_CROC1"/>
    <property type="match status" value="1"/>
</dbReference>
<comment type="caution">
    <text evidence="3">The sequence shown here is derived from an EMBL/GenBank/DDBJ whole genome shotgun (WGS) entry which is preliminary data.</text>
</comment>
<feature type="domain" description="HTH cro/C1-type" evidence="2">
    <location>
        <begin position="3"/>
        <end position="57"/>
    </location>
</feature>
<dbReference type="GO" id="GO:0003677">
    <property type="term" value="F:DNA binding"/>
    <property type="evidence" value="ECO:0007669"/>
    <property type="project" value="UniProtKB-KW"/>
</dbReference>
<reference evidence="3 4" key="1">
    <citation type="submission" date="2019-05" db="EMBL/GenBank/DDBJ databases">
        <authorList>
            <consortium name="Pathogen Informatics"/>
        </authorList>
    </citation>
    <scope>NUCLEOTIDE SEQUENCE [LARGE SCALE GENOMIC DNA]</scope>
    <source>
        <strain evidence="3 4">NCTC7982</strain>
    </source>
</reference>
<proteinExistence type="predicted"/>
<dbReference type="Proteomes" id="UP000373301">
    <property type="component" value="Unassembled WGS sequence"/>
</dbReference>
<evidence type="ECO:0000259" key="2">
    <source>
        <dbReference type="PROSITE" id="PS50943"/>
    </source>
</evidence>
<evidence type="ECO:0000256" key="1">
    <source>
        <dbReference type="ARBA" id="ARBA00023125"/>
    </source>
</evidence>
<keyword evidence="1" id="KW-0238">DNA-binding</keyword>
<gene>
    <name evidence="3" type="ORF">NCTC7982_00130</name>
</gene>
<dbReference type="CDD" id="cd00093">
    <property type="entry name" value="HTH_XRE"/>
    <property type="match status" value="1"/>
</dbReference>
<dbReference type="Pfam" id="PF01381">
    <property type="entry name" value="HTH_3"/>
    <property type="match status" value="1"/>
</dbReference>
<sequence>MRLKELREEKGLTHKQLSDDIGIPVRTISRWENGQTDMLLKNAIKLAEYFEITLDEFVR</sequence>
<dbReference type="PANTHER" id="PTHR46558:SF11">
    <property type="entry name" value="HTH-TYPE TRANSCRIPTIONAL REGULATOR XRE"/>
    <property type="match status" value="1"/>
</dbReference>
<dbReference type="AlphaFoldDB" id="A0A9X9QND4"/>